<evidence type="ECO:0000259" key="2">
    <source>
        <dbReference type="Pfam" id="PF08595"/>
    </source>
</evidence>
<protein>
    <submittedName>
        <fullName evidence="3">RXT2-like protein</fullName>
    </submittedName>
</protein>
<sequence length="463" mass="51342">MSTQQQALIAETVIAFRKALKRKAYESDSDSSIEHNTNRGHKLKKRARFVKQGRLAPSAGPAAYKEVAEHAGFRRAIISENPPLIDEDGYEIESDDDDERVQEAIAAVEDENPYASIHLEHLLAPLTAVTDLPTHPTLSRPFTSKALTELVRQCCSLMHKENAALWKVKPLLTKLIGDNTWAPCGMMIEPNDMDFFTDSEQFIRRPARPPTKTVTVDETSNEAKTTDGAGEKPEDGSVEHIQPNGEPATQTNNGKGKEKEPVDAQKPPDVNGGTEGEGSSNVPVDGNHRLNGNPPPQLGDGAEPNGRIQGDGDVEMTGSQDAGGLAQNGASRAHSAGVESLDDLFIHPFFLAPRSARPDRDLALPDYEAEDLRRLLQLYVQKQEEVCRGTKKLYEGLLKADRYRKTVWQWSKAEAHCGPNRDMSDGEDWYDKEEWGLTEDLKKGEDEVEEDTTQTQKKTRNRK</sequence>
<dbReference type="InterPro" id="IPR039602">
    <property type="entry name" value="Rxt2"/>
</dbReference>
<organism evidence="3 4">
    <name type="scientific">Immersiella caudata</name>
    <dbReference type="NCBI Taxonomy" id="314043"/>
    <lineage>
        <taxon>Eukaryota</taxon>
        <taxon>Fungi</taxon>
        <taxon>Dikarya</taxon>
        <taxon>Ascomycota</taxon>
        <taxon>Pezizomycotina</taxon>
        <taxon>Sordariomycetes</taxon>
        <taxon>Sordariomycetidae</taxon>
        <taxon>Sordariales</taxon>
        <taxon>Lasiosphaeriaceae</taxon>
        <taxon>Immersiella</taxon>
    </lineage>
</organism>
<name>A0AA39WKT2_9PEZI</name>
<comment type="caution">
    <text evidence="3">The sequence shown here is derived from an EMBL/GenBank/DDBJ whole genome shotgun (WGS) entry which is preliminary data.</text>
</comment>
<feature type="domain" description="Transcriptional regulatory protein RXT2 N-terminal" evidence="2">
    <location>
        <begin position="37"/>
        <end position="178"/>
    </location>
</feature>
<dbReference type="GO" id="GO:0033698">
    <property type="term" value="C:Rpd3L complex"/>
    <property type="evidence" value="ECO:0007669"/>
    <property type="project" value="TreeGrafter"/>
</dbReference>
<keyword evidence="4" id="KW-1185">Reference proteome</keyword>
<proteinExistence type="predicted"/>
<dbReference type="InterPro" id="IPR013904">
    <property type="entry name" value="RXT2_N"/>
</dbReference>
<feature type="region of interest" description="Disordered" evidence="1">
    <location>
        <begin position="203"/>
        <end position="331"/>
    </location>
</feature>
<dbReference type="Proteomes" id="UP001175000">
    <property type="component" value="Unassembled WGS sequence"/>
</dbReference>
<evidence type="ECO:0000256" key="1">
    <source>
        <dbReference type="SAM" id="MobiDB-lite"/>
    </source>
</evidence>
<feature type="compositionally biased region" description="Basic and acidic residues" evidence="1">
    <location>
        <begin position="229"/>
        <end position="238"/>
    </location>
</feature>
<feature type="region of interest" description="Disordered" evidence="1">
    <location>
        <begin position="440"/>
        <end position="463"/>
    </location>
</feature>
<dbReference type="PANTHER" id="PTHR28232:SF1">
    <property type="entry name" value="TRANSCRIPTIONAL REGULATORY PROTEIN RXT2"/>
    <property type="match status" value="1"/>
</dbReference>
<gene>
    <name evidence="3" type="ORF">B0T14DRAFT_498303</name>
</gene>
<evidence type="ECO:0000313" key="4">
    <source>
        <dbReference type="Proteomes" id="UP001175000"/>
    </source>
</evidence>
<dbReference type="PANTHER" id="PTHR28232">
    <property type="entry name" value="TRANSCRIPTIONAL REGULATORY PROTEIN RXT2"/>
    <property type="match status" value="1"/>
</dbReference>
<dbReference type="EMBL" id="JAULSU010000005">
    <property type="protein sequence ID" value="KAK0617245.1"/>
    <property type="molecule type" value="Genomic_DNA"/>
</dbReference>
<accession>A0AA39WKT2</accession>
<dbReference type="AlphaFoldDB" id="A0AA39WKT2"/>
<dbReference type="Pfam" id="PF08595">
    <property type="entry name" value="RXT2_N"/>
    <property type="match status" value="1"/>
</dbReference>
<dbReference type="GO" id="GO:0005829">
    <property type="term" value="C:cytosol"/>
    <property type="evidence" value="ECO:0007669"/>
    <property type="project" value="TreeGrafter"/>
</dbReference>
<evidence type="ECO:0000313" key="3">
    <source>
        <dbReference type="EMBL" id="KAK0617245.1"/>
    </source>
</evidence>
<reference evidence="3" key="1">
    <citation type="submission" date="2023-06" db="EMBL/GenBank/DDBJ databases">
        <title>Genome-scale phylogeny and comparative genomics of the fungal order Sordariales.</title>
        <authorList>
            <consortium name="Lawrence Berkeley National Laboratory"/>
            <person name="Hensen N."/>
            <person name="Bonometti L."/>
            <person name="Westerberg I."/>
            <person name="Brannstrom I.O."/>
            <person name="Guillou S."/>
            <person name="Cros-Aarteil S."/>
            <person name="Calhoun S."/>
            <person name="Haridas S."/>
            <person name="Kuo A."/>
            <person name="Mondo S."/>
            <person name="Pangilinan J."/>
            <person name="Riley R."/>
            <person name="Labutti K."/>
            <person name="Andreopoulos B."/>
            <person name="Lipzen A."/>
            <person name="Chen C."/>
            <person name="Yanf M."/>
            <person name="Daum C."/>
            <person name="Ng V."/>
            <person name="Clum A."/>
            <person name="Steindorff A."/>
            <person name="Ohm R."/>
            <person name="Martin F."/>
            <person name="Silar P."/>
            <person name="Natvig D."/>
            <person name="Lalanne C."/>
            <person name="Gautier V."/>
            <person name="Ament-Velasquez S.L."/>
            <person name="Kruys A."/>
            <person name="Hutchinson M.I."/>
            <person name="Powell A.J."/>
            <person name="Barry K."/>
            <person name="Miller A.N."/>
            <person name="Grigoriev I.V."/>
            <person name="Debuchy R."/>
            <person name="Gladieux P."/>
            <person name="Thoren M.H."/>
            <person name="Johannesson H."/>
        </authorList>
    </citation>
    <scope>NUCLEOTIDE SEQUENCE</scope>
    <source>
        <strain evidence="3">CBS 606.72</strain>
    </source>
</reference>